<sequence length="125" mass="13790">MKKIYPESMPTPKGYYSPAIVHNGTVYVSGQLAINEKGEPQIGSIEDEVRQCMKNIETILKASGSSLHHILKVNVFIADISNWPKFNQVFAEIMGEHKPARIVVPCNQLNYGCGIEIDCIAATAE</sequence>
<dbReference type="RefSeq" id="WP_182806528.1">
    <property type="nucleotide sequence ID" value="NZ_CP060007.1"/>
</dbReference>
<accession>A0A7G5XMD3</accession>
<comment type="similarity">
    <text evidence="1">Belongs to the RutC family.</text>
</comment>
<dbReference type="KEGG" id="lacs:H4075_10835"/>
<dbReference type="AlphaFoldDB" id="A0A7G5XMD3"/>
<dbReference type="FunFam" id="3.30.1330.40:FF:000001">
    <property type="entry name" value="L-PSP family endoribonuclease"/>
    <property type="match status" value="1"/>
</dbReference>
<name>A0A7G5XMD3_9BACT</name>
<dbReference type="GO" id="GO:0019239">
    <property type="term" value="F:deaminase activity"/>
    <property type="evidence" value="ECO:0007669"/>
    <property type="project" value="TreeGrafter"/>
</dbReference>
<proteinExistence type="inferred from homology"/>
<keyword evidence="3" id="KW-1185">Reference proteome</keyword>
<dbReference type="Gene3D" id="3.30.1330.40">
    <property type="entry name" value="RutC-like"/>
    <property type="match status" value="1"/>
</dbReference>
<dbReference type="InterPro" id="IPR006175">
    <property type="entry name" value="YjgF/YER057c/UK114"/>
</dbReference>
<gene>
    <name evidence="2" type="ORF">H4075_10835</name>
</gene>
<evidence type="ECO:0000313" key="3">
    <source>
        <dbReference type="Proteomes" id="UP000515344"/>
    </source>
</evidence>
<evidence type="ECO:0000313" key="2">
    <source>
        <dbReference type="EMBL" id="QNA46636.1"/>
    </source>
</evidence>
<dbReference type="PANTHER" id="PTHR11803:SF58">
    <property type="entry name" value="PROTEIN HMF1-RELATED"/>
    <property type="match status" value="1"/>
</dbReference>
<reference evidence="3" key="1">
    <citation type="submission" date="2020-08" db="EMBL/GenBank/DDBJ databases">
        <title>Lacibacter sp. S13-6-6 genome sequencing.</title>
        <authorList>
            <person name="Jin L."/>
        </authorList>
    </citation>
    <scope>NUCLEOTIDE SEQUENCE [LARGE SCALE GENOMIC DNA]</scope>
    <source>
        <strain evidence="3">S13-6-6</strain>
    </source>
</reference>
<dbReference type="EMBL" id="CP060007">
    <property type="protein sequence ID" value="QNA46636.1"/>
    <property type="molecule type" value="Genomic_DNA"/>
</dbReference>
<dbReference type="Proteomes" id="UP000515344">
    <property type="component" value="Chromosome"/>
</dbReference>
<dbReference type="Pfam" id="PF01042">
    <property type="entry name" value="Ribonuc_L-PSP"/>
    <property type="match status" value="1"/>
</dbReference>
<evidence type="ECO:0000256" key="1">
    <source>
        <dbReference type="ARBA" id="ARBA00010552"/>
    </source>
</evidence>
<protein>
    <submittedName>
        <fullName evidence="2">RidA family protein</fullName>
    </submittedName>
</protein>
<dbReference type="SUPFAM" id="SSF55298">
    <property type="entry name" value="YjgF-like"/>
    <property type="match status" value="1"/>
</dbReference>
<dbReference type="PANTHER" id="PTHR11803">
    <property type="entry name" value="2-IMINOBUTANOATE/2-IMINOPROPANOATE DEAMINASE RIDA"/>
    <property type="match status" value="1"/>
</dbReference>
<dbReference type="CDD" id="cd00448">
    <property type="entry name" value="YjgF_YER057c_UK114_family"/>
    <property type="match status" value="1"/>
</dbReference>
<dbReference type="GO" id="GO:0005829">
    <property type="term" value="C:cytosol"/>
    <property type="evidence" value="ECO:0007669"/>
    <property type="project" value="TreeGrafter"/>
</dbReference>
<organism evidence="2 3">
    <name type="scientific">Lacibacter sediminis</name>
    <dbReference type="NCBI Taxonomy" id="2760713"/>
    <lineage>
        <taxon>Bacteria</taxon>
        <taxon>Pseudomonadati</taxon>
        <taxon>Bacteroidota</taxon>
        <taxon>Chitinophagia</taxon>
        <taxon>Chitinophagales</taxon>
        <taxon>Chitinophagaceae</taxon>
        <taxon>Lacibacter</taxon>
    </lineage>
</organism>
<dbReference type="InterPro" id="IPR035959">
    <property type="entry name" value="RutC-like_sf"/>
</dbReference>